<keyword evidence="7" id="KW-0969">Cilium</keyword>
<dbReference type="GO" id="GO:0016020">
    <property type="term" value="C:membrane"/>
    <property type="evidence" value="ECO:0007669"/>
    <property type="project" value="UniProtKB-SubCell"/>
</dbReference>
<keyword evidence="7" id="KW-0966">Cell projection</keyword>
<feature type="non-terminal residue" evidence="7">
    <location>
        <position position="161"/>
    </location>
</feature>
<dbReference type="InterPro" id="IPR006665">
    <property type="entry name" value="OmpA-like"/>
</dbReference>
<feature type="region of interest" description="Disordered" evidence="4">
    <location>
        <begin position="36"/>
        <end position="73"/>
    </location>
</feature>
<evidence type="ECO:0000256" key="5">
    <source>
        <dbReference type="SAM" id="SignalP"/>
    </source>
</evidence>
<evidence type="ECO:0000259" key="6">
    <source>
        <dbReference type="PROSITE" id="PS51123"/>
    </source>
</evidence>
<keyword evidence="7" id="KW-0282">Flagellum</keyword>
<evidence type="ECO:0000256" key="1">
    <source>
        <dbReference type="ARBA" id="ARBA00004370"/>
    </source>
</evidence>
<evidence type="ECO:0000256" key="2">
    <source>
        <dbReference type="ARBA" id="ARBA00023136"/>
    </source>
</evidence>
<feature type="chain" id="PRO_5016154866" evidence="5">
    <location>
        <begin position="27"/>
        <end position="161"/>
    </location>
</feature>
<evidence type="ECO:0000256" key="3">
    <source>
        <dbReference type="PROSITE-ProRule" id="PRU00473"/>
    </source>
</evidence>
<sequence length="161" mass="16691">MSGRRAAAAAGLLVLCALGAAASASAEYRVQRSAAPLADTPSRFVPQADAPSSEMRPAGTPSRFGPAGAASTFAPAAGPATRFRLAEVPPARLERTRDLLDTLQARETPQQAIVIDLPADVLFDFDKAELRPDAQASLAKAAELLQSYANAPIAVRGHTDA</sequence>
<reference evidence="7 8" key="1">
    <citation type="submission" date="2017-08" db="EMBL/GenBank/DDBJ databases">
        <title>Infants hospitalized years apart are colonized by the same room-sourced microbial strains.</title>
        <authorList>
            <person name="Brooks B."/>
            <person name="Olm M.R."/>
            <person name="Firek B.A."/>
            <person name="Baker R."/>
            <person name="Thomas B.C."/>
            <person name="Morowitz M.J."/>
            <person name="Banfield J.F."/>
        </authorList>
    </citation>
    <scope>NUCLEOTIDE SEQUENCE [LARGE SCALE GENOMIC DNA]</scope>
    <source>
        <strain evidence="7">S2_005_003_R2_41</strain>
    </source>
</reference>
<dbReference type="Proteomes" id="UP000249135">
    <property type="component" value="Unassembled WGS sequence"/>
</dbReference>
<keyword evidence="2 3" id="KW-0472">Membrane</keyword>
<proteinExistence type="predicted"/>
<organism evidence="7 8">
    <name type="scientific">Variovorax paradoxus</name>
    <dbReference type="NCBI Taxonomy" id="34073"/>
    <lineage>
        <taxon>Bacteria</taxon>
        <taxon>Pseudomonadati</taxon>
        <taxon>Pseudomonadota</taxon>
        <taxon>Betaproteobacteria</taxon>
        <taxon>Burkholderiales</taxon>
        <taxon>Comamonadaceae</taxon>
        <taxon>Variovorax</taxon>
    </lineage>
</organism>
<gene>
    <name evidence="7" type="ORF">DI563_31920</name>
</gene>
<feature type="signal peptide" evidence="5">
    <location>
        <begin position="1"/>
        <end position="26"/>
    </location>
</feature>
<dbReference type="InterPro" id="IPR006664">
    <property type="entry name" value="OMP_bac"/>
</dbReference>
<comment type="subcellular location">
    <subcellularLocation>
        <location evidence="1">Membrane</location>
    </subcellularLocation>
</comment>
<dbReference type="PRINTS" id="PR01021">
    <property type="entry name" value="OMPADOMAIN"/>
</dbReference>
<evidence type="ECO:0000256" key="4">
    <source>
        <dbReference type="SAM" id="MobiDB-lite"/>
    </source>
</evidence>
<protein>
    <submittedName>
        <fullName evidence="7">Flagellar motor protein MotB</fullName>
    </submittedName>
</protein>
<accession>A0A2W5NT82</accession>
<dbReference type="PROSITE" id="PS51123">
    <property type="entry name" value="OMPA_2"/>
    <property type="match status" value="1"/>
</dbReference>
<evidence type="ECO:0000313" key="7">
    <source>
        <dbReference type="EMBL" id="PZQ56782.1"/>
    </source>
</evidence>
<evidence type="ECO:0000313" key="8">
    <source>
        <dbReference type="Proteomes" id="UP000249135"/>
    </source>
</evidence>
<name>A0A2W5NT82_VARPD</name>
<dbReference type="SUPFAM" id="SSF103088">
    <property type="entry name" value="OmpA-like"/>
    <property type="match status" value="1"/>
</dbReference>
<dbReference type="InterPro" id="IPR036737">
    <property type="entry name" value="OmpA-like_sf"/>
</dbReference>
<comment type="caution">
    <text evidence="7">The sequence shown here is derived from an EMBL/GenBank/DDBJ whole genome shotgun (WGS) entry which is preliminary data.</text>
</comment>
<keyword evidence="5" id="KW-0732">Signal</keyword>
<feature type="domain" description="OmpA-like" evidence="6">
    <location>
        <begin position="110"/>
        <end position="161"/>
    </location>
</feature>
<dbReference type="Gene3D" id="3.30.1330.60">
    <property type="entry name" value="OmpA-like domain"/>
    <property type="match status" value="1"/>
</dbReference>
<feature type="compositionally biased region" description="Low complexity" evidence="4">
    <location>
        <begin position="64"/>
        <end position="73"/>
    </location>
</feature>
<dbReference type="EMBL" id="QFPP01000864">
    <property type="protein sequence ID" value="PZQ56782.1"/>
    <property type="molecule type" value="Genomic_DNA"/>
</dbReference>
<dbReference type="AlphaFoldDB" id="A0A2W5NT82"/>